<accession>M2RPU2</accession>
<evidence type="ECO:0000256" key="3">
    <source>
        <dbReference type="ARBA" id="ARBA00022448"/>
    </source>
</evidence>
<dbReference type="Proteomes" id="UP000016930">
    <property type="component" value="Unassembled WGS sequence"/>
</dbReference>
<feature type="transmembrane region" description="Helical" evidence="7">
    <location>
        <begin position="427"/>
        <end position="448"/>
    </location>
</feature>
<evidence type="ECO:0000256" key="6">
    <source>
        <dbReference type="ARBA" id="ARBA00023136"/>
    </source>
</evidence>
<evidence type="ECO:0000313" key="8">
    <source>
        <dbReference type="EMBL" id="EMD40447.1"/>
    </source>
</evidence>
<dbReference type="OrthoDB" id="10261753at2759"/>
<feature type="transmembrane region" description="Helical" evidence="7">
    <location>
        <begin position="390"/>
        <end position="412"/>
    </location>
</feature>
<dbReference type="GO" id="GO:0000329">
    <property type="term" value="C:fungal-type vacuole membrane"/>
    <property type="evidence" value="ECO:0007669"/>
    <property type="project" value="TreeGrafter"/>
</dbReference>
<name>M2RPU2_CERS8</name>
<comment type="similarity">
    <text evidence="2">Belongs to the SLC29A/ENT transporter (TC 2.A.57) family.</text>
</comment>
<gene>
    <name evidence="8" type="ORF">CERSUDRAFT_148466</name>
</gene>
<feature type="transmembrane region" description="Helical" evidence="7">
    <location>
        <begin position="103"/>
        <end position="123"/>
    </location>
</feature>
<reference evidence="8 9" key="1">
    <citation type="journal article" date="2012" name="Proc. Natl. Acad. Sci. U.S.A.">
        <title>Comparative genomics of Ceriporiopsis subvermispora and Phanerochaete chrysosporium provide insight into selective ligninolysis.</title>
        <authorList>
            <person name="Fernandez-Fueyo E."/>
            <person name="Ruiz-Duenas F.J."/>
            <person name="Ferreira P."/>
            <person name="Floudas D."/>
            <person name="Hibbett D.S."/>
            <person name="Canessa P."/>
            <person name="Larrondo L.F."/>
            <person name="James T.Y."/>
            <person name="Seelenfreund D."/>
            <person name="Lobos S."/>
            <person name="Polanco R."/>
            <person name="Tello M."/>
            <person name="Honda Y."/>
            <person name="Watanabe T."/>
            <person name="Watanabe T."/>
            <person name="Ryu J.S."/>
            <person name="Kubicek C.P."/>
            <person name="Schmoll M."/>
            <person name="Gaskell J."/>
            <person name="Hammel K.E."/>
            <person name="St John F.J."/>
            <person name="Vanden Wymelenberg A."/>
            <person name="Sabat G."/>
            <person name="Splinter BonDurant S."/>
            <person name="Syed K."/>
            <person name="Yadav J.S."/>
            <person name="Doddapaneni H."/>
            <person name="Subramanian V."/>
            <person name="Lavin J.L."/>
            <person name="Oguiza J.A."/>
            <person name="Perez G."/>
            <person name="Pisabarro A.G."/>
            <person name="Ramirez L."/>
            <person name="Santoyo F."/>
            <person name="Master E."/>
            <person name="Coutinho P.M."/>
            <person name="Henrissat B."/>
            <person name="Lombard V."/>
            <person name="Magnuson J.K."/>
            <person name="Kuees U."/>
            <person name="Hori C."/>
            <person name="Igarashi K."/>
            <person name="Samejima M."/>
            <person name="Held B.W."/>
            <person name="Barry K.W."/>
            <person name="LaButti K.M."/>
            <person name="Lapidus A."/>
            <person name="Lindquist E.A."/>
            <person name="Lucas S.M."/>
            <person name="Riley R."/>
            <person name="Salamov A.A."/>
            <person name="Hoffmeister D."/>
            <person name="Schwenk D."/>
            <person name="Hadar Y."/>
            <person name="Yarden O."/>
            <person name="de Vries R.P."/>
            <person name="Wiebenga A."/>
            <person name="Stenlid J."/>
            <person name="Eastwood D."/>
            <person name="Grigoriev I.V."/>
            <person name="Berka R.M."/>
            <person name="Blanchette R.A."/>
            <person name="Kersten P."/>
            <person name="Martinez A.T."/>
            <person name="Vicuna R."/>
            <person name="Cullen D."/>
        </authorList>
    </citation>
    <scope>NUCLEOTIDE SEQUENCE [LARGE SCALE GENOMIC DNA]</scope>
    <source>
        <strain evidence="8 9">B</strain>
    </source>
</reference>
<dbReference type="InterPro" id="IPR002259">
    <property type="entry name" value="Eqnu_transpt"/>
</dbReference>
<protein>
    <recommendedName>
        <fullName evidence="10">Nucleoside transporter</fullName>
    </recommendedName>
</protein>
<keyword evidence="5 7" id="KW-1133">Transmembrane helix</keyword>
<keyword evidence="9" id="KW-1185">Reference proteome</keyword>
<sequence>MSGHRRYSSSHNSPEALYHPIPQAPVASNAVLTRTSLDVPLSDEETELVENITSSVEISQDETRIRVIHFILGCAVLLPWNALITATPYFMSRLAGSSIQSSFSSYLSTTFTAANLGFLAHATATSKQASNTRRVLFSISWLTLLSFLLTLSTYIHAPAALFSAFVLLNGIAQAAAGSYLQTAVVAIASLFGPRTMQAVMSGQAAVGVAVSAVQVISAATSLNGPAPSMSPAIEARDASEPEETSAFIFFALSTLFLLVAAGAYCMLVRLPMYKYVVERSQMAGGHTPGMPGQLDDAETDFEPHQRARHDGKSDMVRLAKLNLPYNVAVACVFAITLSVFPPLTVSVRPTNPATHPLLFSVVHFLIFNVGDFLGRYLCSFPRLLVWSARRLLTLSLARTLFVPLFLMCNIQWGASSLPTNPIISSDVLFMTILLAFGLSNGYVSSMCMMSAPSLTHNPRLKGHAQDVDIAATVASFCLVGGLALGSLASFAVRAAVCNCNPFKW</sequence>
<feature type="transmembrane region" description="Helical" evidence="7">
    <location>
        <begin position="204"/>
        <end position="226"/>
    </location>
</feature>
<organism evidence="8 9">
    <name type="scientific">Ceriporiopsis subvermispora (strain B)</name>
    <name type="common">White-rot fungus</name>
    <name type="synonym">Gelatoporia subvermispora</name>
    <dbReference type="NCBI Taxonomy" id="914234"/>
    <lineage>
        <taxon>Eukaryota</taxon>
        <taxon>Fungi</taxon>
        <taxon>Dikarya</taxon>
        <taxon>Basidiomycota</taxon>
        <taxon>Agaricomycotina</taxon>
        <taxon>Agaricomycetes</taxon>
        <taxon>Polyporales</taxon>
        <taxon>Gelatoporiaceae</taxon>
        <taxon>Gelatoporia</taxon>
    </lineage>
</organism>
<evidence type="ECO:0000313" key="9">
    <source>
        <dbReference type="Proteomes" id="UP000016930"/>
    </source>
</evidence>
<feature type="transmembrane region" description="Helical" evidence="7">
    <location>
        <begin position="161"/>
        <end position="192"/>
    </location>
</feature>
<feature type="transmembrane region" description="Helical" evidence="7">
    <location>
        <begin position="67"/>
        <end position="91"/>
    </location>
</feature>
<dbReference type="GO" id="GO:0034257">
    <property type="term" value="F:nicotinamide riboside transmembrane transporter activity"/>
    <property type="evidence" value="ECO:0007669"/>
    <property type="project" value="TreeGrafter"/>
</dbReference>
<proteinExistence type="inferred from homology"/>
<evidence type="ECO:0000256" key="5">
    <source>
        <dbReference type="ARBA" id="ARBA00022989"/>
    </source>
</evidence>
<dbReference type="GO" id="GO:0015205">
    <property type="term" value="F:nucleobase transmembrane transporter activity"/>
    <property type="evidence" value="ECO:0007669"/>
    <property type="project" value="TreeGrafter"/>
</dbReference>
<dbReference type="PRINTS" id="PR01130">
    <property type="entry name" value="DERENTRNSPRT"/>
</dbReference>
<dbReference type="PANTHER" id="PTHR10332">
    <property type="entry name" value="EQUILIBRATIVE NUCLEOSIDE TRANSPORTER"/>
    <property type="match status" value="1"/>
</dbReference>
<evidence type="ECO:0000256" key="1">
    <source>
        <dbReference type="ARBA" id="ARBA00004141"/>
    </source>
</evidence>
<evidence type="ECO:0000256" key="2">
    <source>
        <dbReference type="ARBA" id="ARBA00007965"/>
    </source>
</evidence>
<dbReference type="HOGENOM" id="CLU_021611_1_0_1"/>
<feature type="transmembrane region" description="Helical" evidence="7">
    <location>
        <begin position="469"/>
        <end position="492"/>
    </location>
</feature>
<evidence type="ECO:0000256" key="7">
    <source>
        <dbReference type="SAM" id="Phobius"/>
    </source>
</evidence>
<dbReference type="PANTHER" id="PTHR10332:SF88">
    <property type="entry name" value="EQUILIBRATIVE NUCLEOSIDE TRANSPORTER 1, ISOFORM A"/>
    <property type="match status" value="1"/>
</dbReference>
<dbReference type="AlphaFoldDB" id="M2RPU2"/>
<keyword evidence="6 7" id="KW-0472">Membrane</keyword>
<feature type="transmembrane region" description="Helical" evidence="7">
    <location>
        <begin position="357"/>
        <end position="378"/>
    </location>
</feature>
<feature type="transmembrane region" description="Helical" evidence="7">
    <location>
        <begin position="135"/>
        <end position="155"/>
    </location>
</feature>
<evidence type="ECO:0000256" key="4">
    <source>
        <dbReference type="ARBA" id="ARBA00022692"/>
    </source>
</evidence>
<keyword evidence="3" id="KW-0813">Transport</keyword>
<dbReference type="PIRSF" id="PIRSF016379">
    <property type="entry name" value="ENT"/>
    <property type="match status" value="1"/>
</dbReference>
<comment type="subcellular location">
    <subcellularLocation>
        <location evidence="1">Membrane</location>
        <topology evidence="1">Multi-pass membrane protein</topology>
    </subcellularLocation>
</comment>
<feature type="transmembrane region" description="Helical" evidence="7">
    <location>
        <begin position="246"/>
        <end position="267"/>
    </location>
</feature>
<dbReference type="STRING" id="914234.M2RPU2"/>
<dbReference type="Pfam" id="PF01733">
    <property type="entry name" value="Nucleoside_tran"/>
    <property type="match status" value="1"/>
</dbReference>
<evidence type="ECO:0008006" key="10">
    <source>
        <dbReference type="Google" id="ProtNLM"/>
    </source>
</evidence>
<feature type="transmembrane region" description="Helical" evidence="7">
    <location>
        <begin position="323"/>
        <end position="345"/>
    </location>
</feature>
<keyword evidence="4 7" id="KW-0812">Transmembrane</keyword>
<dbReference type="EMBL" id="KB445792">
    <property type="protein sequence ID" value="EMD40447.1"/>
    <property type="molecule type" value="Genomic_DNA"/>
</dbReference>
<dbReference type="GO" id="GO:0005886">
    <property type="term" value="C:plasma membrane"/>
    <property type="evidence" value="ECO:0007669"/>
    <property type="project" value="TreeGrafter"/>
</dbReference>